<keyword evidence="3" id="KW-1185">Reference proteome</keyword>
<dbReference type="PANTHER" id="PTHR31607">
    <property type="entry name" value="DUF1216 DOMAIN-CONTAINING PROTEIN-RELATED"/>
    <property type="match status" value="1"/>
</dbReference>
<feature type="signal peptide" evidence="1">
    <location>
        <begin position="1"/>
        <end position="27"/>
    </location>
</feature>
<dbReference type="Proteomes" id="UP000467841">
    <property type="component" value="Unassembled WGS sequence"/>
</dbReference>
<evidence type="ECO:0000313" key="2">
    <source>
        <dbReference type="EMBL" id="CAA7055363.1"/>
    </source>
</evidence>
<gene>
    <name evidence="2" type="ORF">MERR_LOCUS42599</name>
</gene>
<proteinExistence type="predicted"/>
<evidence type="ECO:0000313" key="3">
    <source>
        <dbReference type="Proteomes" id="UP000467841"/>
    </source>
</evidence>
<dbReference type="PANTHER" id="PTHR31607:SF35">
    <property type="entry name" value="TRANSMEMBRANE PROTEIN"/>
    <property type="match status" value="1"/>
</dbReference>
<keyword evidence="1" id="KW-0732">Signal</keyword>
<reference evidence="2" key="1">
    <citation type="submission" date="2020-01" db="EMBL/GenBank/DDBJ databases">
        <authorList>
            <person name="Mishra B."/>
        </authorList>
    </citation>
    <scope>NUCLEOTIDE SEQUENCE [LARGE SCALE GENOMIC DNA]</scope>
</reference>
<organism evidence="2 3">
    <name type="scientific">Microthlaspi erraticum</name>
    <dbReference type="NCBI Taxonomy" id="1685480"/>
    <lineage>
        <taxon>Eukaryota</taxon>
        <taxon>Viridiplantae</taxon>
        <taxon>Streptophyta</taxon>
        <taxon>Embryophyta</taxon>
        <taxon>Tracheophyta</taxon>
        <taxon>Spermatophyta</taxon>
        <taxon>Magnoliopsida</taxon>
        <taxon>eudicotyledons</taxon>
        <taxon>Gunneridae</taxon>
        <taxon>Pentapetalae</taxon>
        <taxon>rosids</taxon>
        <taxon>malvids</taxon>
        <taxon>Brassicales</taxon>
        <taxon>Brassicaceae</taxon>
        <taxon>Coluteocarpeae</taxon>
        <taxon>Microthlaspi</taxon>
    </lineage>
</organism>
<dbReference type="OrthoDB" id="1085070at2759"/>
<comment type="caution">
    <text evidence="2">The sequence shown here is derived from an EMBL/GenBank/DDBJ whole genome shotgun (WGS) entry which is preliminary data.</text>
</comment>
<evidence type="ECO:0000256" key="1">
    <source>
        <dbReference type="SAM" id="SignalP"/>
    </source>
</evidence>
<sequence length="469" mass="50780">MARISLLFSLAFALAVGSLFLSVSGHAAPSVPLKKTLCPKTVSELQTLPFTEITKILKQKEKLAPKTAEFKAMFTMCKGYIAYLESVYKFENPIVDVLGIAKTKYALMTKAILVAQASVSVSVKVDKKTSLKLKKSCGGLIKGFLKIQKTIVKISAKHDFKANAKISVHESKVIGDAVLDFKSSISAFVDVVIDLEKKKTKKVGLHARTLEEDEDEDAKNSFERFLEKFSDKFGGYLGGKTHGRDLTEAEVNADAHVGAEAEVNETIYERFSKFFGGYLGGDSTHGRELTEAKVMSHGRELYVVGVNAEAPAGANAGAQADVEVKSPLDKFTQFFGSFLGSSHGRELYVVGVNAEAPAGANAGAQADVEVNNRLDKFTQFFGSFLGSNHGRELYVVGVNSQAPAGANTGAQADVEVKTTLDKFTQFFGSFLGSNHGRELTEAGKTRVAGKDGFRSRNRAHYKHFVSMRG</sequence>
<dbReference type="AlphaFoldDB" id="A0A6D2KTM2"/>
<feature type="chain" id="PRO_5025390670" description="DUF1216 domain-containing protein" evidence="1">
    <location>
        <begin position="28"/>
        <end position="469"/>
    </location>
</feature>
<accession>A0A6D2KTM2</accession>
<evidence type="ECO:0008006" key="4">
    <source>
        <dbReference type="Google" id="ProtNLM"/>
    </source>
</evidence>
<name>A0A6D2KTM2_9BRAS</name>
<dbReference type="EMBL" id="CACVBM020001607">
    <property type="protein sequence ID" value="CAA7055363.1"/>
    <property type="molecule type" value="Genomic_DNA"/>
</dbReference>
<protein>
    <recommendedName>
        <fullName evidence="4">DUF1216 domain-containing protein</fullName>
    </recommendedName>
</protein>